<gene>
    <name evidence="1" type="ORF">PZA18_10530</name>
</gene>
<protein>
    <submittedName>
        <fullName evidence="1">Major capsid protein</fullName>
    </submittedName>
</protein>
<name>A0ABT7DWP4_9NEIS</name>
<dbReference type="RefSeq" id="WP_284100800.1">
    <property type="nucleotide sequence ID" value="NZ_JARRAF010000010.1"/>
</dbReference>
<proteinExistence type="predicted"/>
<reference evidence="1" key="1">
    <citation type="submission" date="2023-03" db="EMBL/GenBank/DDBJ databases">
        <title>Chitinimonas shenzhenensis gen. nov., sp. nov., a novel member of family Burkholderiaceae isolated from activated sludge collected in Shen Zhen, China.</title>
        <authorList>
            <person name="Wang X."/>
        </authorList>
    </citation>
    <scope>NUCLEOTIDE SEQUENCE</scope>
    <source>
        <strain evidence="1">DQS-5</strain>
    </source>
</reference>
<evidence type="ECO:0000313" key="2">
    <source>
        <dbReference type="Proteomes" id="UP001172778"/>
    </source>
</evidence>
<keyword evidence="2" id="KW-1185">Reference proteome</keyword>
<accession>A0ABT7DWP4</accession>
<comment type="caution">
    <text evidence="1">The sequence shown here is derived from an EMBL/GenBank/DDBJ whole genome shotgun (WGS) entry which is preliminary data.</text>
</comment>
<dbReference type="Proteomes" id="UP001172778">
    <property type="component" value="Unassembled WGS sequence"/>
</dbReference>
<evidence type="ECO:0000313" key="1">
    <source>
        <dbReference type="EMBL" id="MDK2124488.1"/>
    </source>
</evidence>
<organism evidence="1 2">
    <name type="scientific">Parachitinimonas caeni</name>
    <dbReference type="NCBI Taxonomy" id="3031301"/>
    <lineage>
        <taxon>Bacteria</taxon>
        <taxon>Pseudomonadati</taxon>
        <taxon>Pseudomonadota</taxon>
        <taxon>Betaproteobacteria</taxon>
        <taxon>Neisseriales</taxon>
        <taxon>Chitinibacteraceae</taxon>
        <taxon>Parachitinimonas</taxon>
    </lineage>
</organism>
<dbReference type="EMBL" id="JARRAF010000010">
    <property type="protein sequence ID" value="MDK2124488.1"/>
    <property type="molecule type" value="Genomic_DNA"/>
</dbReference>
<dbReference type="InterPro" id="IPR005564">
    <property type="entry name" value="Major_capsid_GpE"/>
</dbReference>
<dbReference type="Pfam" id="PF03864">
    <property type="entry name" value="Phage_cap_E"/>
    <property type="match status" value="1"/>
</dbReference>
<sequence length="331" mass="36199">MPLVLPDGFTLEELTAAINAQPHVPGRIGELRVFEEEGITTTSVDIEYSNGLLELVQSSPRGGPGQTAGGDKRWLETFKVPHLQQDDSFLAESIQNVRAFGSASETQQISVVRDQKLAAKRRNLDATIEWHRIGAIKGQILDADATTVLFDLFARFGVTRQVVPMDLSTAGTDQRGKCLDIQEAMENELGGTSFSGARVLCGAQFWRDLISNKSIKETYLNTQQAAALRGDPRDSFDFGGLTWERYRGKVGSAAFIGNDEAYAIPEGVSGLFITRFAPADYLETVNTLGLPYYAKVWPMANDKGLSLEAQSNPLNLCTRPRAVIQLKRGAA</sequence>